<comment type="caution">
    <text evidence="2">The sequence shown here is derived from an EMBL/GenBank/DDBJ whole genome shotgun (WGS) entry which is preliminary data.</text>
</comment>
<dbReference type="Pfam" id="PF00733">
    <property type="entry name" value="Asn_synthase"/>
    <property type="match status" value="1"/>
</dbReference>
<evidence type="ECO:0000313" key="2">
    <source>
        <dbReference type="EMBL" id="MBB4799060.1"/>
    </source>
</evidence>
<protein>
    <submittedName>
        <fullName evidence="2">Asparagine synthase (Glutamine-hydrolyzing)</fullName>
        <ecNumber evidence="2">6.3.5.4</ecNumber>
    </submittedName>
</protein>
<organism evidence="2 3">
    <name type="scientific">Brevundimonas bullata</name>
    <dbReference type="NCBI Taxonomy" id="13160"/>
    <lineage>
        <taxon>Bacteria</taxon>
        <taxon>Pseudomonadati</taxon>
        <taxon>Pseudomonadota</taxon>
        <taxon>Alphaproteobacteria</taxon>
        <taxon>Caulobacterales</taxon>
        <taxon>Caulobacteraceae</taxon>
        <taxon>Brevundimonas</taxon>
    </lineage>
</organism>
<evidence type="ECO:0000259" key="1">
    <source>
        <dbReference type="Pfam" id="PF00733"/>
    </source>
</evidence>
<dbReference type="InterPro" id="IPR014729">
    <property type="entry name" value="Rossmann-like_a/b/a_fold"/>
</dbReference>
<dbReference type="EC" id="6.3.5.4" evidence="2"/>
<dbReference type="GO" id="GO:0006529">
    <property type="term" value="P:asparagine biosynthetic process"/>
    <property type="evidence" value="ECO:0007669"/>
    <property type="project" value="InterPro"/>
</dbReference>
<keyword evidence="2" id="KW-0436">Ligase</keyword>
<accession>A0A7W7IR90</accession>
<dbReference type="RefSeq" id="WP_184271648.1">
    <property type="nucleotide sequence ID" value="NZ_JACHKY010000005.1"/>
</dbReference>
<proteinExistence type="predicted"/>
<dbReference type="SUPFAM" id="SSF52402">
    <property type="entry name" value="Adenine nucleotide alpha hydrolases-like"/>
    <property type="match status" value="1"/>
</dbReference>
<dbReference type="GO" id="GO:0004066">
    <property type="term" value="F:asparagine synthase (glutamine-hydrolyzing) activity"/>
    <property type="evidence" value="ECO:0007669"/>
    <property type="project" value="UniProtKB-EC"/>
</dbReference>
<dbReference type="AlphaFoldDB" id="A0A7W7IR90"/>
<dbReference type="EMBL" id="JACHKY010000005">
    <property type="protein sequence ID" value="MBB4799060.1"/>
    <property type="molecule type" value="Genomic_DNA"/>
</dbReference>
<evidence type="ECO:0000313" key="3">
    <source>
        <dbReference type="Proteomes" id="UP000539957"/>
    </source>
</evidence>
<sequence>MGDYLLVCASPDEQDGQALSAELCLLAGRSGLEVSELGTEAWLAVGGPHPPKVMTVSNWTLIGDVLDRRSPALPACFADDPWGYERKLAARFWGRFIGVQFGSRQRPLALLRDPSGAMECVAWCQSGLLIVASAAFDWLLRRLRPTWRISLDRLEQALRNPLTGSGSLLIEGPVALSPGTIQPLPLSSPPVEIWTPSQIARQSLGPWPAPEEASHYLRTAVDEAVTGLAALSTPLAAEVSGGLDSAIVAASLVRHDTGAVRLWLNTFGSTPESDERNYVDALSAKLGIDPVSAPHAQEVMTASGFDDISGDFRPGLNALDRAHNLEWAYRLDAVGAESLITGRGGDTILLQNATADVFIDRWRAQGWRALLSKDARELAAANEASVWTFVYEARRRDRAEHPLPRRSLSILRPSSAPLTRHPWLKGWDDFGPAKALQIAGLVDSVSRHHPSALTRTVDVRSPLCAQPVIEACLALPAPVLTYGGRERGLARHAFRDRLPMEIIERRSKGDMTKAYGRLVRDNLPFLRPWLMQGRLVELGLVDPAEADRALTREALLWHGGYSSIIVLAAFEGWVRRWEDRLGPAR</sequence>
<reference evidence="2 3" key="1">
    <citation type="submission" date="2020-08" db="EMBL/GenBank/DDBJ databases">
        <title>Functional genomics of gut bacteria from endangered species of beetles.</title>
        <authorList>
            <person name="Carlos-Shanley C."/>
        </authorList>
    </citation>
    <scope>NUCLEOTIDE SEQUENCE [LARGE SCALE GENOMIC DNA]</scope>
    <source>
        <strain evidence="2 3">S00123</strain>
    </source>
</reference>
<feature type="domain" description="Asparagine synthetase" evidence="1">
    <location>
        <begin position="217"/>
        <end position="574"/>
    </location>
</feature>
<gene>
    <name evidence="2" type="ORF">HNP32_002816</name>
</gene>
<dbReference type="Gene3D" id="3.40.50.620">
    <property type="entry name" value="HUPs"/>
    <property type="match status" value="2"/>
</dbReference>
<name>A0A7W7IR90_9CAUL</name>
<dbReference type="Proteomes" id="UP000539957">
    <property type="component" value="Unassembled WGS sequence"/>
</dbReference>
<dbReference type="InterPro" id="IPR001962">
    <property type="entry name" value="Asn_synthase"/>
</dbReference>
<keyword evidence="3" id="KW-1185">Reference proteome</keyword>